<dbReference type="InterPro" id="IPR028345">
    <property type="entry name" value="Antibiotic_NAT-like"/>
</dbReference>
<dbReference type="EMBL" id="FQYQ01000001">
    <property type="protein sequence ID" value="SHI36758.1"/>
    <property type="molecule type" value="Genomic_DNA"/>
</dbReference>
<comment type="similarity">
    <text evidence="1 4">Belongs to the antibiotic N-acetyltransferase family.</text>
</comment>
<gene>
    <name evidence="5" type="ORF">SAMN02745725_00263</name>
</gene>
<proteinExistence type="inferred from homology"/>
<sequence>MKPVVKNEIIDAVKKVGLTKGDSVMVHTSLSQIGYVCGGAQTVIEALIEVVGQEGTIMMPTQSWKNLDPDTGVHWDVDEQYWNIIRENWPAYDKKITPTNTMGATAEMFRQWPGALRSDHPARSVAAWGEHAKYLTENHNLCDIFGEDSPVGKLYKLNGKVLLIGVDYDKNTSIHLADARAEYKSKHNTIEHSAVVEDGKRVWKAYETLFVDGEDFVEIGKAFEKQHAVKKEKLGNAELKCMTQRDLVDFSVTWIEKNRK</sequence>
<keyword evidence="2 4" id="KW-0808">Transferase</keyword>
<dbReference type="PANTHER" id="PTHR11104">
    <property type="entry name" value="AMINOGLYCOSIDE N3-ACETYLTRANSFERASE"/>
    <property type="match status" value="1"/>
</dbReference>
<dbReference type="RefSeq" id="WP_072911347.1">
    <property type="nucleotide sequence ID" value="NZ_FQYQ01000001.1"/>
</dbReference>
<evidence type="ECO:0000256" key="3">
    <source>
        <dbReference type="ARBA" id="ARBA00023315"/>
    </source>
</evidence>
<evidence type="ECO:0000256" key="1">
    <source>
        <dbReference type="ARBA" id="ARBA00006383"/>
    </source>
</evidence>
<comment type="catalytic activity">
    <reaction evidence="4">
        <text>a 2-deoxystreptamine antibiotic + acetyl-CoA = an N(3)-acetyl-2-deoxystreptamine antibiotic + CoA + H(+)</text>
        <dbReference type="Rhea" id="RHEA:12665"/>
        <dbReference type="ChEBI" id="CHEBI:15378"/>
        <dbReference type="ChEBI" id="CHEBI:57287"/>
        <dbReference type="ChEBI" id="CHEBI:57288"/>
        <dbReference type="ChEBI" id="CHEBI:57921"/>
        <dbReference type="ChEBI" id="CHEBI:77452"/>
        <dbReference type="EC" id="2.3.1.81"/>
    </reaction>
</comment>
<evidence type="ECO:0000256" key="2">
    <source>
        <dbReference type="ARBA" id="ARBA00022679"/>
    </source>
</evidence>
<evidence type="ECO:0000313" key="6">
    <source>
        <dbReference type="Proteomes" id="UP000184185"/>
    </source>
</evidence>
<evidence type="ECO:0000256" key="4">
    <source>
        <dbReference type="RuleBase" id="RU365031"/>
    </source>
</evidence>
<name>A0A1M6AK92_PSEXY</name>
<keyword evidence="4" id="KW-0046">Antibiotic resistance</keyword>
<dbReference type="InterPro" id="IPR003679">
    <property type="entry name" value="Amioglycoside_AcTrfase"/>
</dbReference>
<dbReference type="AlphaFoldDB" id="A0A1M6AK92"/>
<dbReference type="STRING" id="185007.SAMN02910350_00924"/>
<evidence type="ECO:0000313" key="5">
    <source>
        <dbReference type="EMBL" id="SHI36758.1"/>
    </source>
</evidence>
<dbReference type="PANTHER" id="PTHR11104:SF0">
    <property type="entry name" value="SPBETA PROPHAGE-DERIVED AMINOGLYCOSIDE N(3')-ACETYLTRANSFERASE-LIKE PROTEIN YOKD"/>
    <property type="match status" value="1"/>
</dbReference>
<dbReference type="OrthoDB" id="7330654at2"/>
<dbReference type="EC" id="2.3.1.-" evidence="4"/>
<protein>
    <recommendedName>
        <fullName evidence="4">Aminoglycoside N(3)-acetyltransferase</fullName>
        <ecNumber evidence="4">2.3.1.-</ecNumber>
    </recommendedName>
</protein>
<organism evidence="5 6">
    <name type="scientific">Pseudobutyrivibrio xylanivorans DSM 14809</name>
    <dbReference type="NCBI Taxonomy" id="1123012"/>
    <lineage>
        <taxon>Bacteria</taxon>
        <taxon>Bacillati</taxon>
        <taxon>Bacillota</taxon>
        <taxon>Clostridia</taxon>
        <taxon>Lachnospirales</taxon>
        <taxon>Lachnospiraceae</taxon>
        <taxon>Pseudobutyrivibrio</taxon>
    </lineage>
</organism>
<reference evidence="5 6" key="1">
    <citation type="submission" date="2016-11" db="EMBL/GenBank/DDBJ databases">
        <authorList>
            <person name="Jaros S."/>
            <person name="Januszkiewicz K."/>
            <person name="Wedrychowicz H."/>
        </authorList>
    </citation>
    <scope>NUCLEOTIDE SEQUENCE [LARGE SCALE GENOMIC DNA]</scope>
    <source>
        <strain evidence="5 6">DSM 14809</strain>
    </source>
</reference>
<dbReference type="Proteomes" id="UP000184185">
    <property type="component" value="Unassembled WGS sequence"/>
</dbReference>
<accession>A0A1M6AK92</accession>
<dbReference type="SUPFAM" id="SSF110710">
    <property type="entry name" value="TTHA0583/YokD-like"/>
    <property type="match status" value="1"/>
</dbReference>
<keyword evidence="6" id="KW-1185">Reference proteome</keyword>
<dbReference type="Pfam" id="PF02522">
    <property type="entry name" value="Antibiotic_NAT"/>
    <property type="match status" value="1"/>
</dbReference>
<dbReference type="GO" id="GO:0046677">
    <property type="term" value="P:response to antibiotic"/>
    <property type="evidence" value="ECO:0007669"/>
    <property type="project" value="UniProtKB-KW"/>
</dbReference>
<dbReference type="GO" id="GO:0046353">
    <property type="term" value="F:aminoglycoside 3-N-acetyltransferase activity"/>
    <property type="evidence" value="ECO:0007669"/>
    <property type="project" value="UniProtKB-EC"/>
</dbReference>
<keyword evidence="3 4" id="KW-0012">Acyltransferase</keyword>